<feature type="chain" id="PRO_5013163592" evidence="1">
    <location>
        <begin position="23"/>
        <end position="325"/>
    </location>
</feature>
<dbReference type="Pfam" id="PF04199">
    <property type="entry name" value="Cyclase"/>
    <property type="match status" value="1"/>
</dbReference>
<reference evidence="2 3" key="1">
    <citation type="submission" date="2017-05" db="EMBL/GenBank/DDBJ databases">
        <authorList>
            <person name="Song R."/>
            <person name="Chenine A.L."/>
            <person name="Ruprecht R.M."/>
        </authorList>
    </citation>
    <scope>NUCLEOTIDE SEQUENCE [LARGE SCALE GENOMIC DNA]</scope>
    <source>
        <strain evidence="2 3">DSM 26136</strain>
    </source>
</reference>
<dbReference type="KEGG" id="cser:CCO03_13680"/>
<dbReference type="AlphaFoldDB" id="A0A1Y0EPN6"/>
<dbReference type="PANTHER" id="PTHR34861">
    <property type="match status" value="1"/>
</dbReference>
<sequence>MTRFPGAWLAGLCLAFAGHAHGDHSAATLSANNGSPWFPSVWGPSDEIGAANRLTPDKVLAAKDLIRTGKTYSLGITVGADTPAYGAVRRCSVYVVAGRMGASKGAGPNELISNDDMLNCWNGVGTQLDGLGHIGIGEHYYNGHKWGDITAIDGLKKLGTDKVPPMVTRAVLLDMAALFGQNPVKEGTAFNRPEIDAALKRQNVSIREGDVVLFHTGWLDVAATDPKRYSTVEPGLGREGAHYLASKGVVAVGADSNALEVMPFESGAGAFEVHQILLARNGIYILENIQTRELAKDGVSEFLFVLGQSKYKGAVQTMINPIGIR</sequence>
<evidence type="ECO:0000313" key="3">
    <source>
        <dbReference type="Proteomes" id="UP000196138"/>
    </source>
</evidence>
<dbReference type="GO" id="GO:0019441">
    <property type="term" value="P:L-tryptophan catabolic process to kynurenine"/>
    <property type="evidence" value="ECO:0007669"/>
    <property type="project" value="InterPro"/>
</dbReference>
<evidence type="ECO:0000256" key="1">
    <source>
        <dbReference type="SAM" id="SignalP"/>
    </source>
</evidence>
<keyword evidence="1" id="KW-0732">Signal</keyword>
<protein>
    <submittedName>
        <fullName evidence="2">Polyketide cyclase</fullName>
    </submittedName>
</protein>
<dbReference type="EMBL" id="CP021455">
    <property type="protein sequence ID" value="ARU05593.1"/>
    <property type="molecule type" value="Genomic_DNA"/>
</dbReference>
<proteinExistence type="predicted"/>
<keyword evidence="3" id="KW-1185">Reference proteome</keyword>
<dbReference type="PANTHER" id="PTHR34861:SF10">
    <property type="entry name" value="CYCLASE"/>
    <property type="match status" value="1"/>
</dbReference>
<dbReference type="Gene3D" id="3.50.30.50">
    <property type="entry name" value="Putative cyclase"/>
    <property type="match status" value="1"/>
</dbReference>
<dbReference type="GO" id="GO:0004061">
    <property type="term" value="F:arylformamidase activity"/>
    <property type="evidence" value="ECO:0007669"/>
    <property type="project" value="InterPro"/>
</dbReference>
<dbReference type="InterPro" id="IPR007325">
    <property type="entry name" value="KFase/CYL"/>
</dbReference>
<accession>A0A1Y0EPN6</accession>
<evidence type="ECO:0000313" key="2">
    <source>
        <dbReference type="EMBL" id="ARU05593.1"/>
    </source>
</evidence>
<organism evidence="2 3">
    <name type="scientific">Comamonas serinivorans</name>
    <dbReference type="NCBI Taxonomy" id="1082851"/>
    <lineage>
        <taxon>Bacteria</taxon>
        <taxon>Pseudomonadati</taxon>
        <taxon>Pseudomonadota</taxon>
        <taxon>Betaproteobacteria</taxon>
        <taxon>Burkholderiales</taxon>
        <taxon>Comamonadaceae</taxon>
        <taxon>Comamonas</taxon>
    </lineage>
</organism>
<dbReference type="Proteomes" id="UP000196138">
    <property type="component" value="Chromosome"/>
</dbReference>
<dbReference type="RefSeq" id="WP_087281914.1">
    <property type="nucleotide sequence ID" value="NZ_CP021455.1"/>
</dbReference>
<feature type="signal peptide" evidence="1">
    <location>
        <begin position="1"/>
        <end position="22"/>
    </location>
</feature>
<dbReference type="OrthoDB" id="7067800at2"/>
<dbReference type="SUPFAM" id="SSF102198">
    <property type="entry name" value="Putative cyclase"/>
    <property type="match status" value="1"/>
</dbReference>
<name>A0A1Y0EPN6_9BURK</name>
<gene>
    <name evidence="2" type="ORF">CCO03_13680</name>
</gene>
<dbReference type="InterPro" id="IPR037175">
    <property type="entry name" value="KFase_sf"/>
</dbReference>